<evidence type="ECO:0000313" key="2">
    <source>
        <dbReference type="Proteomes" id="UP000305401"/>
    </source>
</evidence>
<protein>
    <submittedName>
        <fullName evidence="1">Efflux RND transporter periplasmic adaptor subunit</fullName>
    </submittedName>
</protein>
<proteinExistence type="predicted"/>
<gene>
    <name evidence="1" type="ORF">E5990_05830</name>
</gene>
<dbReference type="Proteomes" id="UP000305401">
    <property type="component" value="Unassembled WGS sequence"/>
</dbReference>
<reference evidence="1" key="1">
    <citation type="submission" date="2019-04" db="EMBL/GenBank/DDBJ databases">
        <title>Microbes associate with the intestines of laboratory mice.</title>
        <authorList>
            <person name="Navarre W."/>
            <person name="Wong E."/>
            <person name="Huang K.C."/>
            <person name="Tropini C."/>
            <person name="Ng K."/>
            <person name="Yu B."/>
        </authorList>
    </citation>
    <scope>NUCLEOTIDE SEQUENCE</scope>
    <source>
        <strain evidence="1">NM86_A22</strain>
    </source>
</reference>
<keyword evidence="2" id="KW-1185">Reference proteome</keyword>
<sequence length="379" mass="40490">MKHLSFYFRLAVAVAAVVTLSGCGEKKSSSKVSGDALSVSVEHPQVRSVMIHKSYPGYTYANAKADIVGRVNGTILTRPYSGGDYVAKGTVLFTIDPSQYADAVRQAEAALATANSQYEYASRQYEAMKLALESDAVSAMDVVQARSNMEQARASIKRSEAALADSRTNLSYCTVRAPFAGRMSGATLDPGAYVSGGGAPVTLATIYDDSKIVVVFNVEDSQYQHVLATQADNDTIYNNIPVSFPDEGNSVYSAALTYTAPAIDKSTGTFTLKASIPNTRGLLRDGMYVTVNLPVGVVDNAVLVKDSSIGTDQLGNYVYTVSDSNTVVYTPIKTGELFEDSLRIVTDGISKDSRYVTSAMLKVRDGMRVNPVTSNAGVK</sequence>
<accession>A0AC61S5M4</accession>
<name>A0AC61S5M4_9BACT</name>
<organism evidence="1 2">
    <name type="scientific">Muribaculum caecicola</name>
    <dbReference type="NCBI Taxonomy" id="3038144"/>
    <lineage>
        <taxon>Bacteria</taxon>
        <taxon>Pseudomonadati</taxon>
        <taxon>Bacteroidota</taxon>
        <taxon>Bacteroidia</taxon>
        <taxon>Bacteroidales</taxon>
        <taxon>Muribaculaceae</taxon>
        <taxon>Muribaculum</taxon>
    </lineage>
</organism>
<comment type="caution">
    <text evidence="1">The sequence shown here is derived from an EMBL/GenBank/DDBJ whole genome shotgun (WGS) entry which is preliminary data.</text>
</comment>
<evidence type="ECO:0000313" key="1">
    <source>
        <dbReference type="EMBL" id="THG51666.1"/>
    </source>
</evidence>
<dbReference type="EMBL" id="SSTG01000056">
    <property type="protein sequence ID" value="THG51666.1"/>
    <property type="molecule type" value="Genomic_DNA"/>
</dbReference>